<keyword evidence="5 8" id="KW-1133">Transmembrane helix</keyword>
<evidence type="ECO:0000256" key="2">
    <source>
        <dbReference type="ARBA" id="ARBA00008914"/>
    </source>
</evidence>
<evidence type="ECO:0000256" key="3">
    <source>
        <dbReference type="ARBA" id="ARBA00022475"/>
    </source>
</evidence>
<dbReference type="eggNOG" id="COG1360">
    <property type="taxonomic scope" value="Bacteria"/>
</dbReference>
<evidence type="ECO:0000313" key="10">
    <source>
        <dbReference type="EMBL" id="OBY12215.1"/>
    </source>
</evidence>
<dbReference type="RefSeq" id="WP_027099516.1">
    <property type="nucleotide sequence ID" value="NZ_CABHIH010000001.1"/>
</dbReference>
<dbReference type="Proteomes" id="UP000092714">
    <property type="component" value="Unassembled WGS sequence"/>
</dbReference>
<dbReference type="SUPFAM" id="SSF103088">
    <property type="entry name" value="OmpA-like"/>
    <property type="match status" value="1"/>
</dbReference>
<proteinExistence type="inferred from homology"/>
<evidence type="ECO:0000313" key="11">
    <source>
        <dbReference type="Proteomes" id="UP000092714"/>
    </source>
</evidence>
<reference evidence="10 11" key="1">
    <citation type="submission" date="2016-06" db="EMBL/GenBank/DDBJ databases">
        <authorList>
            <person name="Kjaerup R.B."/>
            <person name="Dalgaard T.S."/>
            <person name="Juul-Madsen H.R."/>
        </authorList>
    </citation>
    <scope>NUCLEOTIDE SEQUENCE [LARGE SCALE GENOMIC DNA]</scope>
    <source>
        <strain evidence="10 11">373-A1</strain>
    </source>
</reference>
<evidence type="ECO:0000256" key="1">
    <source>
        <dbReference type="ARBA" id="ARBA00004162"/>
    </source>
</evidence>
<feature type="domain" description="OmpA-like" evidence="9">
    <location>
        <begin position="119"/>
        <end position="240"/>
    </location>
</feature>
<comment type="subcellular location">
    <subcellularLocation>
        <location evidence="1">Cell membrane</location>
        <topology evidence="1">Single-pass membrane protein</topology>
    </subcellularLocation>
</comment>
<organism evidence="10 11">
    <name type="scientific">Clostridium paraputrificum</name>
    <dbReference type="NCBI Taxonomy" id="29363"/>
    <lineage>
        <taxon>Bacteria</taxon>
        <taxon>Bacillati</taxon>
        <taxon>Bacillota</taxon>
        <taxon>Clostridia</taxon>
        <taxon>Eubacteriales</taxon>
        <taxon>Clostridiaceae</taxon>
        <taxon>Clostridium</taxon>
    </lineage>
</organism>
<dbReference type="CDD" id="cd07185">
    <property type="entry name" value="OmpA_C-like"/>
    <property type="match status" value="1"/>
</dbReference>
<keyword evidence="4 8" id="KW-0812">Transmembrane</keyword>
<dbReference type="Pfam" id="PF00691">
    <property type="entry name" value="OmpA"/>
    <property type="match status" value="1"/>
</dbReference>
<dbReference type="EMBL" id="MAPZ01000009">
    <property type="protein sequence ID" value="OBY12215.1"/>
    <property type="molecule type" value="Genomic_DNA"/>
</dbReference>
<keyword evidence="3" id="KW-1003">Cell membrane</keyword>
<name>A0A174ADW0_9CLOT</name>
<dbReference type="InterPro" id="IPR036737">
    <property type="entry name" value="OmpA-like_sf"/>
</dbReference>
<comment type="caution">
    <text evidence="10">The sequence shown here is derived from an EMBL/GenBank/DDBJ whole genome shotgun (WGS) entry which is preliminary data.</text>
</comment>
<accession>A0A174ADW0</accession>
<dbReference type="Pfam" id="PF13677">
    <property type="entry name" value="MotB_plug"/>
    <property type="match status" value="1"/>
</dbReference>
<gene>
    <name evidence="10" type="ORF">CP373A1_01070</name>
</gene>
<evidence type="ECO:0000256" key="6">
    <source>
        <dbReference type="ARBA" id="ARBA00023136"/>
    </source>
</evidence>
<dbReference type="AlphaFoldDB" id="A0A174ADW0"/>
<dbReference type="OrthoDB" id="9815217at2"/>
<dbReference type="InterPro" id="IPR006665">
    <property type="entry name" value="OmpA-like"/>
</dbReference>
<protein>
    <submittedName>
        <fullName evidence="10">Chemotaxis protein MotB</fullName>
    </submittedName>
</protein>
<dbReference type="InterPro" id="IPR050330">
    <property type="entry name" value="Bact_OuterMem_StrucFunc"/>
</dbReference>
<comment type="similarity">
    <text evidence="2">Belongs to the MotB family.</text>
</comment>
<evidence type="ECO:0000256" key="5">
    <source>
        <dbReference type="ARBA" id="ARBA00022989"/>
    </source>
</evidence>
<dbReference type="PROSITE" id="PS51123">
    <property type="entry name" value="OMPA_2"/>
    <property type="match status" value="1"/>
</dbReference>
<dbReference type="InterPro" id="IPR025713">
    <property type="entry name" value="MotB-like_N_dom"/>
</dbReference>
<evidence type="ECO:0000256" key="8">
    <source>
        <dbReference type="SAM" id="Phobius"/>
    </source>
</evidence>
<dbReference type="GO" id="GO:0005886">
    <property type="term" value="C:plasma membrane"/>
    <property type="evidence" value="ECO:0007669"/>
    <property type="project" value="UniProtKB-SubCell"/>
</dbReference>
<dbReference type="PANTHER" id="PTHR30329">
    <property type="entry name" value="STATOR ELEMENT OF FLAGELLAR MOTOR COMPLEX"/>
    <property type="match status" value="1"/>
</dbReference>
<feature type="transmembrane region" description="Helical" evidence="8">
    <location>
        <begin position="20"/>
        <end position="37"/>
    </location>
</feature>
<dbReference type="GeneID" id="42777362"/>
<dbReference type="Gene3D" id="3.30.1330.60">
    <property type="entry name" value="OmpA-like domain"/>
    <property type="match status" value="1"/>
</dbReference>
<keyword evidence="6 7" id="KW-0472">Membrane</keyword>
<evidence type="ECO:0000259" key="9">
    <source>
        <dbReference type="PROSITE" id="PS51123"/>
    </source>
</evidence>
<evidence type="ECO:0000256" key="7">
    <source>
        <dbReference type="PROSITE-ProRule" id="PRU00473"/>
    </source>
</evidence>
<dbReference type="PANTHER" id="PTHR30329:SF21">
    <property type="entry name" value="LIPOPROTEIN YIAD-RELATED"/>
    <property type="match status" value="1"/>
</dbReference>
<keyword evidence="11" id="KW-1185">Reference proteome</keyword>
<sequence length="242" mass="26900">MARRKKKNNDSGGSTWLDTYADTITLLLTFFVLLYSMSSLDSEKLKQLSNAFNEVMSGKSADSILQYDLYNGKVPLVGGESPVEDMIENGGSQVETYEEIQKFVEENDLSATVEITSDERGIILQLKDSILFEPGRADLKQDSLAILDKINVLIATLPNSIIVEGHTDNVPVGVKEFESNWELSATRATKVLRYFTEAKGQNPNRFSAVGYGETKPLVPNNSTENKAKNRRVNILLVTNNKE</sequence>
<evidence type="ECO:0000256" key="4">
    <source>
        <dbReference type="ARBA" id="ARBA00022692"/>
    </source>
</evidence>